<dbReference type="Proteomes" id="UP000612899">
    <property type="component" value="Unassembled WGS sequence"/>
</dbReference>
<dbReference type="InterPro" id="IPR013320">
    <property type="entry name" value="ConA-like_dom_sf"/>
</dbReference>
<keyword evidence="2" id="KW-1185">Reference proteome</keyword>
<dbReference type="SUPFAM" id="SSF48208">
    <property type="entry name" value="Six-hairpin glycosidases"/>
    <property type="match status" value="1"/>
</dbReference>
<gene>
    <name evidence="1" type="ORF">Rhe02_84340</name>
</gene>
<dbReference type="EMBL" id="BONY01000092">
    <property type="protein sequence ID" value="GIH10367.1"/>
    <property type="molecule type" value="Genomic_DNA"/>
</dbReference>
<evidence type="ECO:0000313" key="1">
    <source>
        <dbReference type="EMBL" id="GIH10367.1"/>
    </source>
</evidence>
<evidence type="ECO:0000313" key="2">
    <source>
        <dbReference type="Proteomes" id="UP000612899"/>
    </source>
</evidence>
<organism evidence="1 2">
    <name type="scientific">Rhizocola hellebori</name>
    <dbReference type="NCBI Taxonomy" id="1392758"/>
    <lineage>
        <taxon>Bacteria</taxon>
        <taxon>Bacillati</taxon>
        <taxon>Actinomycetota</taxon>
        <taxon>Actinomycetes</taxon>
        <taxon>Micromonosporales</taxon>
        <taxon>Micromonosporaceae</taxon>
        <taxon>Rhizocola</taxon>
    </lineage>
</organism>
<dbReference type="Gene3D" id="1.50.10.10">
    <property type="match status" value="1"/>
</dbReference>
<dbReference type="InterPro" id="IPR008928">
    <property type="entry name" value="6-hairpin_glycosidase_sf"/>
</dbReference>
<dbReference type="RefSeq" id="WP_203914079.1">
    <property type="nucleotide sequence ID" value="NZ_BONY01000092.1"/>
</dbReference>
<dbReference type="CDD" id="cd00110">
    <property type="entry name" value="LamG"/>
    <property type="match status" value="1"/>
</dbReference>
<comment type="caution">
    <text evidence="1">The sequence shown here is derived from an EMBL/GenBank/DDBJ whole genome shotgun (WGS) entry which is preliminary data.</text>
</comment>
<dbReference type="InterPro" id="IPR001791">
    <property type="entry name" value="Laminin_G"/>
</dbReference>
<dbReference type="Gene3D" id="2.60.120.200">
    <property type="match status" value="1"/>
</dbReference>
<dbReference type="AlphaFoldDB" id="A0A8J3QHY4"/>
<name>A0A8J3QHY4_9ACTN</name>
<dbReference type="InterPro" id="IPR012341">
    <property type="entry name" value="6hp_glycosidase-like_sf"/>
</dbReference>
<proteinExistence type="predicted"/>
<dbReference type="GO" id="GO:0005975">
    <property type="term" value="P:carbohydrate metabolic process"/>
    <property type="evidence" value="ECO:0007669"/>
    <property type="project" value="InterPro"/>
</dbReference>
<reference evidence="1" key="1">
    <citation type="submission" date="2021-01" db="EMBL/GenBank/DDBJ databases">
        <title>Whole genome shotgun sequence of Rhizocola hellebori NBRC 109834.</title>
        <authorList>
            <person name="Komaki H."/>
            <person name="Tamura T."/>
        </authorList>
    </citation>
    <scope>NUCLEOTIDE SEQUENCE</scope>
    <source>
        <strain evidence="1">NBRC 109834</strain>
    </source>
</reference>
<dbReference type="SUPFAM" id="SSF49899">
    <property type="entry name" value="Concanavalin A-like lectins/glucanases"/>
    <property type="match status" value="1"/>
</dbReference>
<accession>A0A8J3QHY4</accession>
<sequence>MSTPSGVPPLDSLSGGWVAREELAHLPSLRNQWGQAHANADLTSLSWLALPPYSGGYHTGALRIDGVVPAATAFRWAPWGVQRRAQAGPLHVVTDTRMGYEQTNVLWRTEVTNTSGQAVTVTVSQELLAPVAVSEVDWGWLYGTPWNDGHYHDFFATERTRAEVLATEPGRAHLFPPGRRWIRLGRPRNPGIQRDEDSSAMLLEAELPDHTSPDSGRVRPPAVLATIRFGEREFELDHPEREHRLDPIALAVGETLSFDFSPAAPDQSGVLLTHGNHPDSIQFGLTAGRPWLRLAGERLESPVVLAPGRWHRLAVTLGPEGATFTVNATPAGVTQPWWAGQRWHARVDGDRLAIADSSSPARSVYSFAIAPQSLTAQGSRGLASWTLALQPGQSTHLGITLHLSGAMAGHAPASHAAAGLAVAGGAAVGHATAGLAAASGAAVGLAGAAPAGGAAAGDVDADVLGGRDFDADFAEVADRWRLTWAAAFTPGNKEFSGHLPTLVTADAGLSRTYYLGALLAIYMRNTGVSPIGPVFLTGGPRLGPTTTFYWDQSEWARTAALLEPAGMRAWIVAALAQPYDRSHSFDTRNLLPTGNHYAANDHALFRTVQAYLGITADLRLLQETCAGVTVLDHLRAMAYRHREHRAAFGEGVLADFGADAWELLECVPNYRHGVVSFNAGYVGMLRSLARLLRLLGEPAEAAQAEAEAAQLAGAVLRQYAGGGRWRIAAPQGGETIGHCLDFALVAADMTADLSDVQREEMVDFVCGHLLDGDWMRALSPDDPVAPYSDRPDHGAAGAFGAWPGATAYGLARLGRPDLAQQMLSRAHAATSGGLWGQAMEAVGGGRYRVAERGVANRDTNAAIAVTEAVIAGLFGIHAGYADLTAPAGSPVSGAGELRNINAHGFSGYQRKAHKHVSPHGRHCAAVAALSS</sequence>
<protein>
    <submittedName>
        <fullName evidence="1">Uncharacterized protein</fullName>
    </submittedName>
</protein>